<evidence type="ECO:0000256" key="1">
    <source>
        <dbReference type="ARBA" id="ARBA00004672"/>
    </source>
</evidence>
<dbReference type="InterPro" id="IPR001636">
    <property type="entry name" value="SAICAR_synth"/>
</dbReference>
<dbReference type="Proteomes" id="UP001058016">
    <property type="component" value="Chromosome"/>
</dbReference>
<dbReference type="Gene3D" id="3.30.200.20">
    <property type="entry name" value="Phosphorylase Kinase, domain 1"/>
    <property type="match status" value="1"/>
</dbReference>
<dbReference type="PANTHER" id="PTHR43599:SF3">
    <property type="entry name" value="SI:DKEY-6E2.2"/>
    <property type="match status" value="1"/>
</dbReference>
<comment type="similarity">
    <text evidence="2 11">Belongs to the SAICAR synthetase family.</text>
</comment>
<keyword evidence="15" id="KW-1185">Reference proteome</keyword>
<keyword evidence="7 11" id="KW-0658">Purine biosynthesis</keyword>
<organism evidence="14 16">
    <name type="scientific">Turicibacter bilis</name>
    <dbReference type="NCBI Taxonomy" id="2735723"/>
    <lineage>
        <taxon>Bacteria</taxon>
        <taxon>Bacillati</taxon>
        <taxon>Bacillota</taxon>
        <taxon>Erysipelotrichia</taxon>
        <taxon>Erysipelotrichales</taxon>
        <taxon>Turicibacteraceae</taxon>
        <taxon>Turicibacter</taxon>
    </lineage>
</organism>
<dbReference type="AlphaFoldDB" id="A0A9Q9FJL0"/>
<dbReference type="PROSITE" id="PS01057">
    <property type="entry name" value="SAICAR_SYNTHETASE_1"/>
    <property type="match status" value="1"/>
</dbReference>
<evidence type="ECO:0000256" key="8">
    <source>
        <dbReference type="ARBA" id="ARBA00022840"/>
    </source>
</evidence>
<dbReference type="Proteomes" id="UP001058072">
    <property type="component" value="Chromosome"/>
</dbReference>
<dbReference type="InterPro" id="IPR050089">
    <property type="entry name" value="SAICAR_synthetase"/>
</dbReference>
<dbReference type="InterPro" id="IPR018236">
    <property type="entry name" value="SAICAR_synthetase_CS"/>
</dbReference>
<dbReference type="InterPro" id="IPR028923">
    <property type="entry name" value="SAICAR_synt/ADE2_N"/>
</dbReference>
<evidence type="ECO:0000313" key="16">
    <source>
        <dbReference type="Proteomes" id="UP001058072"/>
    </source>
</evidence>
<accession>A0A9Q9FJL0</accession>
<dbReference type="EMBL" id="CP071250">
    <property type="protein sequence ID" value="UUF09419.1"/>
    <property type="molecule type" value="Genomic_DNA"/>
</dbReference>
<evidence type="ECO:0000256" key="10">
    <source>
        <dbReference type="ARBA" id="ARBA00048475"/>
    </source>
</evidence>
<dbReference type="PANTHER" id="PTHR43599">
    <property type="entry name" value="MULTIFUNCTIONAL PROTEIN ADE2"/>
    <property type="match status" value="1"/>
</dbReference>
<evidence type="ECO:0000256" key="6">
    <source>
        <dbReference type="ARBA" id="ARBA00022741"/>
    </source>
</evidence>
<dbReference type="RefSeq" id="WP_055305875.1">
    <property type="nucleotide sequence ID" value="NZ_CP071249.1"/>
</dbReference>
<comment type="catalytic activity">
    <reaction evidence="10 11">
        <text>5-amino-1-(5-phospho-D-ribosyl)imidazole-4-carboxylate + L-aspartate + ATP = (2S)-2-[5-amino-1-(5-phospho-beta-D-ribosyl)imidazole-4-carboxamido]succinate + ADP + phosphate + 2 H(+)</text>
        <dbReference type="Rhea" id="RHEA:22628"/>
        <dbReference type="ChEBI" id="CHEBI:15378"/>
        <dbReference type="ChEBI" id="CHEBI:29991"/>
        <dbReference type="ChEBI" id="CHEBI:30616"/>
        <dbReference type="ChEBI" id="CHEBI:43474"/>
        <dbReference type="ChEBI" id="CHEBI:58443"/>
        <dbReference type="ChEBI" id="CHEBI:77657"/>
        <dbReference type="ChEBI" id="CHEBI:456216"/>
        <dbReference type="EC" id="6.3.2.6"/>
    </reaction>
</comment>
<reference evidence="14 15" key="1">
    <citation type="submission" date="2021-03" db="EMBL/GenBank/DDBJ databases">
        <title>Comparative Genomics and Metabolomics in the genus Turicibacter.</title>
        <authorList>
            <person name="Maki J."/>
            <person name="Looft T."/>
        </authorList>
    </citation>
    <scope>NUCLEOTIDE SEQUENCE</scope>
    <source>
        <strain evidence="14">ISU324</strain>
        <strain evidence="13 15">MMM721</strain>
    </source>
</reference>
<dbReference type="CDD" id="cd01415">
    <property type="entry name" value="SAICAR_synt_PurC"/>
    <property type="match status" value="1"/>
</dbReference>
<evidence type="ECO:0000256" key="11">
    <source>
        <dbReference type="HAMAP-Rule" id="MF_00137"/>
    </source>
</evidence>
<dbReference type="EC" id="6.3.2.6" evidence="3 11"/>
<name>A0A9Q9FJL0_9FIRM</name>
<dbReference type="InterPro" id="IPR033934">
    <property type="entry name" value="SAICAR_synt_PurC"/>
</dbReference>
<dbReference type="EMBL" id="CP071249">
    <property type="protein sequence ID" value="UUF05128.1"/>
    <property type="molecule type" value="Genomic_DNA"/>
</dbReference>
<dbReference type="SUPFAM" id="SSF56104">
    <property type="entry name" value="SAICAR synthase-like"/>
    <property type="match status" value="1"/>
</dbReference>
<evidence type="ECO:0000256" key="5">
    <source>
        <dbReference type="ARBA" id="ARBA00022598"/>
    </source>
</evidence>
<dbReference type="GO" id="GO:0009236">
    <property type="term" value="P:cobalamin biosynthetic process"/>
    <property type="evidence" value="ECO:0007669"/>
    <property type="project" value="InterPro"/>
</dbReference>
<keyword evidence="5 11" id="KW-0436">Ligase</keyword>
<feature type="domain" description="SAICAR synthetase/ADE2 N-terminal" evidence="12">
    <location>
        <begin position="8"/>
        <end position="233"/>
    </location>
</feature>
<dbReference type="Pfam" id="PF01259">
    <property type="entry name" value="SAICAR_synt"/>
    <property type="match status" value="1"/>
</dbReference>
<dbReference type="PROSITE" id="PS01058">
    <property type="entry name" value="SAICAR_SYNTHETASE_2"/>
    <property type="match status" value="1"/>
</dbReference>
<evidence type="ECO:0000256" key="7">
    <source>
        <dbReference type="ARBA" id="ARBA00022755"/>
    </source>
</evidence>
<evidence type="ECO:0000259" key="12">
    <source>
        <dbReference type="Pfam" id="PF01259"/>
    </source>
</evidence>
<evidence type="ECO:0000256" key="4">
    <source>
        <dbReference type="ARBA" id="ARBA00016460"/>
    </source>
</evidence>
<dbReference type="FunFam" id="3.30.200.20:FF:000189">
    <property type="entry name" value="Phosphoribosylaminoimidazole-succinocarboxamide synthase"/>
    <property type="match status" value="1"/>
</dbReference>
<evidence type="ECO:0000256" key="9">
    <source>
        <dbReference type="ARBA" id="ARBA00030409"/>
    </source>
</evidence>
<dbReference type="GO" id="GO:0006189">
    <property type="term" value="P:'de novo' IMP biosynthetic process"/>
    <property type="evidence" value="ECO:0007669"/>
    <property type="project" value="UniProtKB-UniRule"/>
</dbReference>
<proteinExistence type="inferred from homology"/>
<evidence type="ECO:0000313" key="14">
    <source>
        <dbReference type="EMBL" id="UUF09419.1"/>
    </source>
</evidence>
<comment type="pathway">
    <text evidence="1 11">Purine metabolism; IMP biosynthesis via de novo pathway; 5-amino-1-(5-phospho-D-ribosyl)imidazole-4-carboxamide from 5-amino-1-(5-phospho-D-ribosyl)imidazole-4-carboxylate: step 1/2.</text>
</comment>
<evidence type="ECO:0000256" key="3">
    <source>
        <dbReference type="ARBA" id="ARBA00012217"/>
    </source>
</evidence>
<protein>
    <recommendedName>
        <fullName evidence="4 11">Phosphoribosylaminoimidazole-succinocarboxamide synthase</fullName>
        <ecNumber evidence="3 11">6.3.2.6</ecNumber>
    </recommendedName>
    <alternativeName>
        <fullName evidence="9 11">SAICAR synthetase</fullName>
    </alternativeName>
</protein>
<dbReference type="Gene3D" id="3.30.470.20">
    <property type="entry name" value="ATP-grasp fold, B domain"/>
    <property type="match status" value="1"/>
</dbReference>
<evidence type="ECO:0000313" key="13">
    <source>
        <dbReference type="EMBL" id="UUF05128.1"/>
    </source>
</evidence>
<evidence type="ECO:0000313" key="15">
    <source>
        <dbReference type="Proteomes" id="UP001058016"/>
    </source>
</evidence>
<gene>
    <name evidence="11" type="primary">purC</name>
    <name evidence="13" type="ORF">J0J69_08455</name>
    <name evidence="14" type="ORF">J0J70_05535</name>
</gene>
<sequence>MNQERVMLYEGKAKQIFKTDDVAKVIIHYKDDATAFNGVKKTSITNKGILNNAITTIIFEMLEKRGVKTHFIEKLNDRDQLCHKVEIVPLEVIVRNIIAGSMAKRLGIEEGTIPSNVVYELCYKNDAYGDPLINDDHAVALGLATYEELATIKEMTLEINQALIEFFDAQGIRLIDFKIEFGRTEDGTIVLADEISPDTCRLWDKETNEKLDKDRFRRDLGNVEEAYIEILNRVSR</sequence>
<dbReference type="HAMAP" id="MF_00137">
    <property type="entry name" value="SAICAR_synth"/>
    <property type="match status" value="1"/>
</dbReference>
<dbReference type="FunFam" id="3.30.470.20:FF:000006">
    <property type="entry name" value="Phosphoribosylaminoimidazole-succinocarboxamide synthase"/>
    <property type="match status" value="1"/>
</dbReference>
<dbReference type="GO" id="GO:0004639">
    <property type="term" value="F:phosphoribosylaminoimidazolesuccinocarboxamide synthase activity"/>
    <property type="evidence" value="ECO:0007669"/>
    <property type="project" value="UniProtKB-UniRule"/>
</dbReference>
<keyword evidence="6 11" id="KW-0547">Nucleotide-binding</keyword>
<dbReference type="GO" id="GO:0005524">
    <property type="term" value="F:ATP binding"/>
    <property type="evidence" value="ECO:0007669"/>
    <property type="project" value="UniProtKB-KW"/>
</dbReference>
<evidence type="ECO:0000256" key="2">
    <source>
        <dbReference type="ARBA" id="ARBA00010190"/>
    </source>
</evidence>
<dbReference type="NCBIfam" id="TIGR00081">
    <property type="entry name" value="purC"/>
    <property type="match status" value="1"/>
</dbReference>
<keyword evidence="8 11" id="KW-0067">ATP-binding</keyword>